<evidence type="ECO:0000256" key="4">
    <source>
        <dbReference type="ARBA" id="ARBA00022692"/>
    </source>
</evidence>
<comment type="similarity">
    <text evidence="2">Belongs to the MscS (TC 1.A.23) family.</text>
</comment>
<dbReference type="Proteomes" id="UP000216446">
    <property type="component" value="Unassembled WGS sequence"/>
</dbReference>
<dbReference type="SUPFAM" id="SSF50182">
    <property type="entry name" value="Sm-like ribonucleoproteins"/>
    <property type="match status" value="1"/>
</dbReference>
<feature type="transmembrane region" description="Helical" evidence="7">
    <location>
        <begin position="57"/>
        <end position="80"/>
    </location>
</feature>
<feature type="domain" description="Mechanosensitive ion channel MscS C-terminal" evidence="9">
    <location>
        <begin position="183"/>
        <end position="265"/>
    </location>
</feature>
<dbReference type="AlphaFoldDB" id="A0A259U3P7"/>
<evidence type="ECO:0000256" key="2">
    <source>
        <dbReference type="ARBA" id="ARBA00008017"/>
    </source>
</evidence>
<keyword evidence="4 7" id="KW-0812">Transmembrane</keyword>
<dbReference type="Gene3D" id="2.30.30.60">
    <property type="match status" value="1"/>
</dbReference>
<dbReference type="InterPro" id="IPR023408">
    <property type="entry name" value="MscS_beta-dom_sf"/>
</dbReference>
<dbReference type="InterPro" id="IPR010920">
    <property type="entry name" value="LSM_dom_sf"/>
</dbReference>
<evidence type="ECO:0000256" key="7">
    <source>
        <dbReference type="SAM" id="Phobius"/>
    </source>
</evidence>
<dbReference type="Pfam" id="PF21088">
    <property type="entry name" value="MS_channel_1st"/>
    <property type="match status" value="1"/>
</dbReference>
<evidence type="ECO:0000256" key="3">
    <source>
        <dbReference type="ARBA" id="ARBA00022475"/>
    </source>
</evidence>
<dbReference type="Gene3D" id="1.10.287.1260">
    <property type="match status" value="1"/>
</dbReference>
<dbReference type="InterPro" id="IPR008910">
    <property type="entry name" value="MSC_TM_helix"/>
</dbReference>
<dbReference type="EMBL" id="MQWB01000001">
    <property type="protein sequence ID" value="OZC04646.1"/>
    <property type="molecule type" value="Genomic_DNA"/>
</dbReference>
<dbReference type="InterPro" id="IPR006686">
    <property type="entry name" value="MscS_channel_CS"/>
</dbReference>
<keyword evidence="6 7" id="KW-0472">Membrane</keyword>
<dbReference type="InterPro" id="IPR049278">
    <property type="entry name" value="MS_channel_C"/>
</dbReference>
<dbReference type="Pfam" id="PF21082">
    <property type="entry name" value="MS_channel_3rd"/>
    <property type="match status" value="1"/>
</dbReference>
<keyword evidence="3" id="KW-1003">Cell membrane</keyword>
<comment type="caution">
    <text evidence="11">The sequence shown here is derived from an EMBL/GenBank/DDBJ whole genome shotgun (WGS) entry which is preliminary data.</text>
</comment>
<dbReference type="InterPro" id="IPR045275">
    <property type="entry name" value="MscS_archaea/bacteria_type"/>
</dbReference>
<dbReference type="PANTHER" id="PTHR30221:SF1">
    <property type="entry name" value="SMALL-CONDUCTANCE MECHANOSENSITIVE CHANNEL"/>
    <property type="match status" value="1"/>
</dbReference>
<dbReference type="InterPro" id="IPR049142">
    <property type="entry name" value="MS_channel_1st"/>
</dbReference>
<feature type="domain" description="Mechanosensitive ion channel MscS" evidence="8">
    <location>
        <begin position="107"/>
        <end position="173"/>
    </location>
</feature>
<dbReference type="Gene3D" id="3.30.70.100">
    <property type="match status" value="1"/>
</dbReference>
<sequence length="294" mass="31701">MVDKVEGWGRDIVLLLPNLVIAILIVIAAAFVARVVRGGVRKVMERVTNHAPQAKNVANLIATLAYVVVLAAGTFIALGTLGADDVVTTLLAGAGVVGLALGFAFQDIASNFIAGVLMAVRNPFVVGQIVETNGYMGTVKELTLRSTLIETFQGQTVIIPNAKVFQEPIVNFSATRHRRVDLGCGVGYGDDLEKAERVALEAIEGLDVRNTSRPVQLYYNEFGDSSINFTLRFWVDFSKQTDFLDAQSQAIKALKVAFDQNEITIPFPIRTLDFGPNGGVALSEMQLNTSRGDA</sequence>
<protein>
    <submittedName>
        <fullName evidence="11">Mechanosensitive ion channel protein MscS</fullName>
    </submittedName>
</protein>
<dbReference type="Pfam" id="PF05552">
    <property type="entry name" value="MS_channel_1st_1"/>
    <property type="match status" value="1"/>
</dbReference>
<name>A0A259U3P7_9BACT</name>
<dbReference type="SUPFAM" id="SSF82689">
    <property type="entry name" value="Mechanosensitive channel protein MscS (YggB), C-terminal domain"/>
    <property type="match status" value="1"/>
</dbReference>
<feature type="transmembrane region" description="Helical" evidence="7">
    <location>
        <begin position="12"/>
        <end position="36"/>
    </location>
</feature>
<evidence type="ECO:0000256" key="1">
    <source>
        <dbReference type="ARBA" id="ARBA00004651"/>
    </source>
</evidence>
<dbReference type="InterPro" id="IPR006685">
    <property type="entry name" value="MscS_channel_2nd"/>
</dbReference>
<keyword evidence="12" id="KW-1185">Reference proteome</keyword>
<dbReference type="GO" id="GO:0005886">
    <property type="term" value="C:plasma membrane"/>
    <property type="evidence" value="ECO:0007669"/>
    <property type="project" value="UniProtKB-SubCell"/>
</dbReference>
<dbReference type="InterPro" id="IPR011066">
    <property type="entry name" value="MscS_channel_C_sf"/>
</dbReference>
<evidence type="ECO:0000259" key="10">
    <source>
        <dbReference type="Pfam" id="PF21088"/>
    </source>
</evidence>
<dbReference type="SUPFAM" id="SSF82861">
    <property type="entry name" value="Mechanosensitive channel protein MscS (YggB), transmembrane region"/>
    <property type="match status" value="1"/>
</dbReference>
<dbReference type="PANTHER" id="PTHR30221">
    <property type="entry name" value="SMALL-CONDUCTANCE MECHANOSENSITIVE CHANNEL"/>
    <property type="match status" value="1"/>
</dbReference>
<keyword evidence="5 7" id="KW-1133">Transmembrane helix</keyword>
<dbReference type="PROSITE" id="PS01246">
    <property type="entry name" value="UPF0003"/>
    <property type="match status" value="1"/>
</dbReference>
<dbReference type="InParanoid" id="A0A259U3P7"/>
<dbReference type="InterPro" id="IPR011014">
    <property type="entry name" value="MscS_channel_TM-2"/>
</dbReference>
<proteinExistence type="inferred from homology"/>
<organism evidence="11 12">
    <name type="scientific">Rubricoccus marinus</name>
    <dbReference type="NCBI Taxonomy" id="716817"/>
    <lineage>
        <taxon>Bacteria</taxon>
        <taxon>Pseudomonadati</taxon>
        <taxon>Rhodothermota</taxon>
        <taxon>Rhodothermia</taxon>
        <taxon>Rhodothermales</taxon>
        <taxon>Rubricoccaceae</taxon>
        <taxon>Rubricoccus</taxon>
    </lineage>
</organism>
<evidence type="ECO:0000313" key="11">
    <source>
        <dbReference type="EMBL" id="OZC04646.1"/>
    </source>
</evidence>
<dbReference type="Pfam" id="PF00924">
    <property type="entry name" value="MS_channel_2nd"/>
    <property type="match status" value="1"/>
</dbReference>
<evidence type="ECO:0000256" key="5">
    <source>
        <dbReference type="ARBA" id="ARBA00022989"/>
    </source>
</evidence>
<evidence type="ECO:0000313" key="12">
    <source>
        <dbReference type="Proteomes" id="UP000216446"/>
    </source>
</evidence>
<evidence type="ECO:0000259" key="9">
    <source>
        <dbReference type="Pfam" id="PF21082"/>
    </source>
</evidence>
<dbReference type="FunCoup" id="A0A259U3P7">
    <property type="interactions" value="213"/>
</dbReference>
<feature type="domain" description="Mechanosensitive ion channel transmembrane helices 2/3" evidence="10">
    <location>
        <begin position="64"/>
        <end position="106"/>
    </location>
</feature>
<reference evidence="11 12" key="1">
    <citation type="submission" date="2016-11" db="EMBL/GenBank/DDBJ databases">
        <title>Study of marine rhodopsin-containing bacteria.</title>
        <authorList>
            <person name="Yoshizawa S."/>
            <person name="Kumagai Y."/>
            <person name="Kogure K."/>
        </authorList>
    </citation>
    <scope>NUCLEOTIDE SEQUENCE [LARGE SCALE GENOMIC DNA]</scope>
    <source>
        <strain evidence="11 12">SG-29</strain>
    </source>
</reference>
<evidence type="ECO:0000259" key="8">
    <source>
        <dbReference type="Pfam" id="PF00924"/>
    </source>
</evidence>
<feature type="transmembrane region" description="Helical" evidence="7">
    <location>
        <begin position="86"/>
        <end position="105"/>
    </location>
</feature>
<accession>A0A259U3P7</accession>
<dbReference type="GO" id="GO:0008381">
    <property type="term" value="F:mechanosensitive monoatomic ion channel activity"/>
    <property type="evidence" value="ECO:0007669"/>
    <property type="project" value="InterPro"/>
</dbReference>
<gene>
    <name evidence="11" type="ORF">BSZ36_07720</name>
</gene>
<evidence type="ECO:0000256" key="6">
    <source>
        <dbReference type="ARBA" id="ARBA00023136"/>
    </source>
</evidence>
<comment type="subcellular location">
    <subcellularLocation>
        <location evidence="1">Cell membrane</location>
        <topology evidence="1">Multi-pass membrane protein</topology>
    </subcellularLocation>
</comment>